<sequence length="91" mass="10039">MRLEARGDAVRGYLLADDGEEAELQDIKRLVLACALPTSEVHFTGSCRLDPEKLLVISSRAQHDGNVVKWKSTRTVIGPSGKAKTVRDNDY</sequence>
<name>A0ABQ1KWZ2_9RHOB</name>
<comment type="caution">
    <text evidence="1">The sequence shown here is derived from an EMBL/GenBank/DDBJ whole genome shotgun (WGS) entry which is preliminary data.</text>
</comment>
<organism evidence="1 2">
    <name type="scientific">Marivita lacus</name>
    <dbReference type="NCBI Taxonomy" id="1323742"/>
    <lineage>
        <taxon>Bacteria</taxon>
        <taxon>Pseudomonadati</taxon>
        <taxon>Pseudomonadota</taxon>
        <taxon>Alphaproteobacteria</taxon>
        <taxon>Rhodobacterales</taxon>
        <taxon>Roseobacteraceae</taxon>
        <taxon>Marivita</taxon>
    </lineage>
</organism>
<protein>
    <submittedName>
        <fullName evidence="1">Uncharacterized protein</fullName>
    </submittedName>
</protein>
<accession>A0ABQ1KWZ2</accession>
<keyword evidence="2" id="KW-1185">Reference proteome</keyword>
<evidence type="ECO:0000313" key="2">
    <source>
        <dbReference type="Proteomes" id="UP000645462"/>
    </source>
</evidence>
<dbReference type="Proteomes" id="UP000645462">
    <property type="component" value="Unassembled WGS sequence"/>
</dbReference>
<reference evidence="2" key="1">
    <citation type="journal article" date="2019" name="Int. J. Syst. Evol. Microbiol.">
        <title>The Global Catalogue of Microorganisms (GCM) 10K type strain sequencing project: providing services to taxonomists for standard genome sequencing and annotation.</title>
        <authorList>
            <consortium name="The Broad Institute Genomics Platform"/>
            <consortium name="The Broad Institute Genome Sequencing Center for Infectious Disease"/>
            <person name="Wu L."/>
            <person name="Ma J."/>
        </authorList>
    </citation>
    <scope>NUCLEOTIDE SEQUENCE [LARGE SCALE GENOMIC DNA]</scope>
    <source>
        <strain evidence="2">CGMCC 1.12478</strain>
    </source>
</reference>
<dbReference type="EMBL" id="BMFC01000007">
    <property type="protein sequence ID" value="GGC10081.1"/>
    <property type="molecule type" value="Genomic_DNA"/>
</dbReference>
<evidence type="ECO:0000313" key="1">
    <source>
        <dbReference type="EMBL" id="GGC10081.1"/>
    </source>
</evidence>
<gene>
    <name evidence="1" type="ORF">GCM10011363_28430</name>
</gene>
<proteinExistence type="predicted"/>